<dbReference type="EMBL" id="FPLD01000129">
    <property type="protein sequence ID" value="SGZ16463.1"/>
    <property type="molecule type" value="Genomic_DNA"/>
</dbReference>
<protein>
    <recommendedName>
        <fullName evidence="4">Phage head-tail adaptor</fullName>
    </recommendedName>
</protein>
<proteinExistence type="predicted"/>
<dbReference type="OrthoDB" id="8640229at2"/>
<evidence type="ECO:0000256" key="1">
    <source>
        <dbReference type="SAM" id="MobiDB-lite"/>
    </source>
</evidence>
<feature type="region of interest" description="Disordered" evidence="1">
    <location>
        <begin position="1"/>
        <end position="27"/>
    </location>
</feature>
<gene>
    <name evidence="2" type="ORF">NVI5450_4329</name>
</gene>
<evidence type="ECO:0008006" key="4">
    <source>
        <dbReference type="Google" id="ProtNLM"/>
    </source>
</evidence>
<evidence type="ECO:0000313" key="2">
    <source>
        <dbReference type="EMBL" id="SGZ16463.1"/>
    </source>
</evidence>
<dbReference type="Gene3D" id="2.40.10.270">
    <property type="entry name" value="Bacteriophage SPP1 head-tail adaptor protein"/>
    <property type="match status" value="1"/>
</dbReference>
<dbReference type="Proteomes" id="UP000183794">
    <property type="component" value="Unassembled WGS sequence"/>
</dbReference>
<evidence type="ECO:0000313" key="3">
    <source>
        <dbReference type="Proteomes" id="UP000183794"/>
    </source>
</evidence>
<dbReference type="RefSeq" id="WP_075518467.1">
    <property type="nucleotide sequence ID" value="NZ_FPLD01000129.1"/>
</dbReference>
<dbReference type="Pfam" id="PF05521">
    <property type="entry name" value="Phage_HCP"/>
    <property type="match status" value="1"/>
</dbReference>
<accession>A0A1L0APJ9</accession>
<dbReference type="InterPro" id="IPR038666">
    <property type="entry name" value="SSP1_head-tail_sf"/>
</dbReference>
<sequence>MNFGNLNNRIQTLSKQTSRNSFGEQETTWNPTKTLHCRVIVKQTTRTSDQVTINTTELVVTCRYSKATSTLSPESKIKYNNELYDVDSVVDKFQNKVQVEITCHRIM</sequence>
<name>A0A1L0APJ9_9GAMM</name>
<dbReference type="AlphaFoldDB" id="A0A1L0APJ9"/>
<organism evidence="2 3">
    <name type="scientific">Moritella viscosa</name>
    <dbReference type="NCBI Taxonomy" id="80854"/>
    <lineage>
        <taxon>Bacteria</taxon>
        <taxon>Pseudomonadati</taxon>
        <taxon>Pseudomonadota</taxon>
        <taxon>Gammaproteobacteria</taxon>
        <taxon>Alteromonadales</taxon>
        <taxon>Moritellaceae</taxon>
        <taxon>Moritella</taxon>
    </lineage>
</organism>
<reference evidence="2 3" key="1">
    <citation type="submission" date="2016-11" db="EMBL/GenBank/DDBJ databases">
        <authorList>
            <person name="Jaros S."/>
            <person name="Januszkiewicz K."/>
            <person name="Wedrychowicz H."/>
        </authorList>
    </citation>
    <scope>NUCLEOTIDE SEQUENCE [LARGE SCALE GENOMIC DNA]</scope>
    <source>
        <strain evidence="2">NVI 5450</strain>
    </source>
</reference>
<dbReference type="InterPro" id="IPR008767">
    <property type="entry name" value="Phage_SPP1_head-tail_adaptor"/>
</dbReference>